<reference evidence="4" key="1">
    <citation type="submission" date="2017-04" db="EMBL/GenBank/DDBJ databases">
        <title>Function of individual gut microbiota members based on whole genome sequencing of pure cultures obtained from chicken caecum.</title>
        <authorList>
            <person name="Medvecky M."/>
            <person name="Cejkova D."/>
            <person name="Polansky O."/>
            <person name="Karasova D."/>
            <person name="Kubasova T."/>
            <person name="Cizek A."/>
            <person name="Rychlik I."/>
        </authorList>
    </citation>
    <scope>NUCLEOTIDE SEQUENCE [LARGE SCALE GENOMIC DNA]</scope>
    <source>
        <strain evidence="4">An189</strain>
    </source>
</reference>
<organism evidence="2 4">
    <name type="scientific">Bacteroides clarus</name>
    <dbReference type="NCBI Taxonomy" id="626929"/>
    <lineage>
        <taxon>Bacteria</taxon>
        <taxon>Pseudomonadati</taxon>
        <taxon>Bacteroidota</taxon>
        <taxon>Bacteroidia</taxon>
        <taxon>Bacteroidales</taxon>
        <taxon>Bacteroidaceae</taxon>
        <taxon>Bacteroides</taxon>
    </lineage>
</organism>
<evidence type="ECO:0000313" key="2">
    <source>
        <dbReference type="EMBL" id="OUP33344.1"/>
    </source>
</evidence>
<evidence type="ECO:0000313" key="4">
    <source>
        <dbReference type="Proteomes" id="UP000196587"/>
    </source>
</evidence>
<dbReference type="GeneID" id="61677428"/>
<reference evidence="3 5" key="3">
    <citation type="submission" date="2018-08" db="EMBL/GenBank/DDBJ databases">
        <title>A genome reference for cultivated species of the human gut microbiota.</title>
        <authorList>
            <person name="Zou Y."/>
            <person name="Xue W."/>
            <person name="Luo G."/>
        </authorList>
    </citation>
    <scope>NUCLEOTIDE SEQUENCE [LARGE SCALE GENOMIC DNA]</scope>
    <source>
        <strain evidence="3 5">AF19-1AC</strain>
    </source>
</reference>
<dbReference type="EMBL" id="NFII01000004">
    <property type="protein sequence ID" value="OUO01818.1"/>
    <property type="molecule type" value="Genomic_DNA"/>
</dbReference>
<reference evidence="2" key="2">
    <citation type="journal article" date="2018" name="BMC Genomics">
        <title>Whole genome sequencing and function prediction of 133 gut anaerobes isolated from chicken caecum in pure cultures.</title>
        <authorList>
            <person name="Medvecky M."/>
            <person name="Cejkova D."/>
            <person name="Polansky O."/>
            <person name="Karasova D."/>
            <person name="Kubasova T."/>
            <person name="Cizek A."/>
            <person name="Rychlik I."/>
        </authorList>
    </citation>
    <scope>NUCLEOTIDE SEQUENCE</scope>
    <source>
        <strain evidence="2">An189</strain>
        <strain evidence="1">An43</strain>
    </source>
</reference>
<dbReference type="RefSeq" id="WP_009120607.1">
    <property type="nucleotide sequence ID" value="NZ_CABIZW010000001.1"/>
</dbReference>
<evidence type="ECO:0000313" key="1">
    <source>
        <dbReference type="EMBL" id="OUO01818.1"/>
    </source>
</evidence>
<accession>A0A1Y4JLP9</accession>
<sequence>MYLKEYLEVAPTAGITTLAKFLFEKKLFLTKSNKPIATNTIRGELTDLLKDMNCANPRGKQNKK</sequence>
<evidence type="ECO:0000313" key="3">
    <source>
        <dbReference type="EMBL" id="RGT33779.1"/>
    </source>
</evidence>
<gene>
    <name evidence="2" type="ORF">B5F24_12075</name>
    <name evidence="1" type="ORF">B5F97_06245</name>
    <name evidence="3" type="ORF">DWX38_08355</name>
</gene>
<evidence type="ECO:0000313" key="5">
    <source>
        <dbReference type="Proteomes" id="UP000285159"/>
    </source>
</evidence>
<comment type="caution">
    <text evidence="2">The sequence shown here is derived from an EMBL/GenBank/DDBJ whole genome shotgun (WGS) entry which is preliminary data.</text>
</comment>
<dbReference type="EMBL" id="NFKE01000008">
    <property type="protein sequence ID" value="OUP33344.1"/>
    <property type="molecule type" value="Genomic_DNA"/>
</dbReference>
<protein>
    <submittedName>
        <fullName evidence="2">Uncharacterized protein</fullName>
    </submittedName>
</protein>
<dbReference type="Proteomes" id="UP000285159">
    <property type="component" value="Unassembled WGS sequence"/>
</dbReference>
<dbReference type="Proteomes" id="UP000195386">
    <property type="component" value="Unassembled WGS sequence"/>
</dbReference>
<name>A0A1Y4JLP9_9BACE</name>
<dbReference type="EMBL" id="QRWP01000005">
    <property type="protein sequence ID" value="RGT33779.1"/>
    <property type="molecule type" value="Genomic_DNA"/>
</dbReference>
<dbReference type="Proteomes" id="UP000196587">
    <property type="component" value="Unassembled WGS sequence"/>
</dbReference>
<dbReference type="AlphaFoldDB" id="A0A1Y4JLP9"/>
<proteinExistence type="predicted"/>